<evidence type="ECO:0000256" key="2">
    <source>
        <dbReference type="ARBA" id="ARBA00022829"/>
    </source>
</evidence>
<feature type="compositionally biased region" description="Basic and acidic residues" evidence="3">
    <location>
        <begin position="397"/>
        <end position="418"/>
    </location>
</feature>
<dbReference type="Proteomes" id="UP000504607">
    <property type="component" value="Chromosome 12"/>
</dbReference>
<dbReference type="RefSeq" id="XP_010935696.1">
    <property type="nucleotide sequence ID" value="XM_010937394.2"/>
</dbReference>
<organism evidence="5 6">
    <name type="scientific">Elaeis guineensis var. tenera</name>
    <name type="common">Oil palm</name>
    <dbReference type="NCBI Taxonomy" id="51953"/>
    <lineage>
        <taxon>Eukaryota</taxon>
        <taxon>Viridiplantae</taxon>
        <taxon>Streptophyta</taxon>
        <taxon>Embryophyta</taxon>
        <taxon>Tracheophyta</taxon>
        <taxon>Spermatophyta</taxon>
        <taxon>Magnoliopsida</taxon>
        <taxon>Liliopsida</taxon>
        <taxon>Arecaceae</taxon>
        <taxon>Arecoideae</taxon>
        <taxon>Cocoseae</taxon>
        <taxon>Elaeidinae</taxon>
        <taxon>Elaeis</taxon>
    </lineage>
</organism>
<comment type="similarity">
    <text evidence="1">Belongs to the shugoshin family.</text>
</comment>
<dbReference type="GO" id="GO:0034090">
    <property type="term" value="P:maintenance of meiotic sister chromatid cohesion"/>
    <property type="evidence" value="ECO:0007669"/>
    <property type="project" value="InterPro"/>
</dbReference>
<dbReference type="InterPro" id="IPR011515">
    <property type="entry name" value="Shugoshin_C"/>
</dbReference>
<dbReference type="InterPro" id="IPR044693">
    <property type="entry name" value="SGO_plant"/>
</dbReference>
<dbReference type="OrthoDB" id="770508at2759"/>
<keyword evidence="5" id="KW-1185">Reference proteome</keyword>
<feature type="region of interest" description="Disordered" evidence="3">
    <location>
        <begin position="1"/>
        <end position="20"/>
    </location>
</feature>
<feature type="region of interest" description="Disordered" evidence="3">
    <location>
        <begin position="46"/>
        <end position="69"/>
    </location>
</feature>
<dbReference type="FunCoup" id="A0A6I9S9J2">
    <property type="interactions" value="890"/>
</dbReference>
<evidence type="ECO:0000313" key="6">
    <source>
        <dbReference type="RefSeq" id="XP_010935696.1"/>
    </source>
</evidence>
<proteinExistence type="inferred from homology"/>
<protein>
    <submittedName>
        <fullName evidence="6">Shugoshin-1</fullName>
    </submittedName>
</protein>
<dbReference type="AlphaFoldDB" id="A0A6I9S9J2"/>
<evidence type="ECO:0000256" key="1">
    <source>
        <dbReference type="ARBA" id="ARBA00010845"/>
    </source>
</evidence>
<gene>
    <name evidence="6" type="primary">LOC105055557</name>
</gene>
<evidence type="ECO:0000259" key="4">
    <source>
        <dbReference type="Pfam" id="PF07557"/>
    </source>
</evidence>
<accession>A0A6I9S9J2</accession>
<dbReference type="KEGG" id="egu:105055557"/>
<feature type="compositionally biased region" description="Basic and acidic residues" evidence="3">
    <location>
        <begin position="221"/>
        <end position="248"/>
    </location>
</feature>
<feature type="compositionally biased region" description="Basic and acidic residues" evidence="3">
    <location>
        <begin position="292"/>
        <end position="305"/>
    </location>
</feature>
<dbReference type="GO" id="GO:0045144">
    <property type="term" value="P:meiotic sister chromatid segregation"/>
    <property type="evidence" value="ECO:0007669"/>
    <property type="project" value="InterPro"/>
</dbReference>
<dbReference type="Pfam" id="PF07557">
    <property type="entry name" value="Shugoshin_C"/>
    <property type="match status" value="1"/>
</dbReference>
<evidence type="ECO:0000256" key="3">
    <source>
        <dbReference type="SAM" id="MobiDB-lite"/>
    </source>
</evidence>
<feature type="domain" description="Shugoshin C-terminal" evidence="4">
    <location>
        <begin position="392"/>
        <end position="416"/>
    </location>
</feature>
<feature type="region of interest" description="Disordered" evidence="3">
    <location>
        <begin position="196"/>
        <end position="248"/>
    </location>
</feature>
<reference evidence="6" key="1">
    <citation type="submission" date="2025-08" db="UniProtKB">
        <authorList>
            <consortium name="RefSeq"/>
        </authorList>
    </citation>
    <scope>IDENTIFICATION</scope>
</reference>
<evidence type="ECO:0000313" key="5">
    <source>
        <dbReference type="Proteomes" id="UP000504607"/>
    </source>
</evidence>
<dbReference type="PANTHER" id="PTHR34373:SF9">
    <property type="entry name" value="SHUGOSHIN 2"/>
    <property type="match status" value="1"/>
</dbReference>
<feature type="compositionally biased region" description="Basic and acidic residues" evidence="3">
    <location>
        <begin position="367"/>
        <end position="388"/>
    </location>
</feature>
<dbReference type="InParanoid" id="A0A6I9S9J2"/>
<feature type="region of interest" description="Disordered" evidence="3">
    <location>
        <begin position="342"/>
        <end position="418"/>
    </location>
</feature>
<keyword evidence="2" id="KW-0159">Chromosome partition</keyword>
<dbReference type="GO" id="GO:0000775">
    <property type="term" value="C:chromosome, centromeric region"/>
    <property type="evidence" value="ECO:0007669"/>
    <property type="project" value="InterPro"/>
</dbReference>
<feature type="region of interest" description="Disordered" evidence="3">
    <location>
        <begin position="287"/>
        <end position="317"/>
    </location>
</feature>
<sequence>MEGGGLRSAAVHSDGSGIGVNHRWEKNHKVGLMGATIRRNRLSDITNTVSSGRPGGLSMEGDQENSNTMPCPSTKDYVAQLMKENTALLKLVGERNKIIEMTGIEMQRLRFELQKVRQQNWQLAQANSQMQAELNLGKDRLKASQHELRCMKAVLKVKTLEVEEKEKLNKQMCDNIGCEEEHKKCTVVAVDASHQANDMKTSNANRKRTSKEHSQGSTAMTHEEVAPKEKVERRRSLRRRSGDLKSESCEPMVDLIKIEDAKVPVHSLVSEPLHEGTSVQADIPAQGSTAMTHEEVAPKEKVDRRRSLRRRSGNLKSESCEPMVDLIKIEDAKVPVHSLVSEPLHEDTSVQPDIPAPSCSDASMKQGKNEEQNGRSEFSESCNHEVRRSSVGRPSRKAAEKVTSYKERPINVKLRRVE</sequence>
<dbReference type="PANTHER" id="PTHR34373">
    <property type="entry name" value="SHUGOSHIN 2"/>
    <property type="match status" value="1"/>
</dbReference>
<dbReference type="GO" id="GO:0005634">
    <property type="term" value="C:nucleus"/>
    <property type="evidence" value="ECO:0007669"/>
    <property type="project" value="InterPro"/>
</dbReference>
<name>A0A6I9S9J2_ELAGV</name>
<dbReference type="GeneID" id="105055557"/>